<evidence type="ECO:0000313" key="2">
    <source>
        <dbReference type="Proteomes" id="UP000295818"/>
    </source>
</evidence>
<evidence type="ECO:0000313" key="1">
    <source>
        <dbReference type="EMBL" id="TCO18276.1"/>
    </source>
</evidence>
<comment type="caution">
    <text evidence="1">The sequence shown here is derived from an EMBL/GenBank/DDBJ whole genome shotgun (WGS) entry which is preliminary data.</text>
</comment>
<dbReference type="Proteomes" id="UP000295818">
    <property type="component" value="Unassembled WGS sequence"/>
</dbReference>
<keyword evidence="2" id="KW-1185">Reference proteome</keyword>
<reference evidence="1 2" key="1">
    <citation type="journal article" date="2015" name="Stand. Genomic Sci.">
        <title>Genomic Encyclopedia of Bacterial and Archaeal Type Strains, Phase III: the genomes of soil and plant-associated and newly described type strains.</title>
        <authorList>
            <person name="Whitman W.B."/>
            <person name="Woyke T."/>
            <person name="Klenk H.P."/>
            <person name="Zhou Y."/>
            <person name="Lilburn T.G."/>
            <person name="Beck B.J."/>
            <person name="De Vos P."/>
            <person name="Vandamme P."/>
            <person name="Eisen J.A."/>
            <person name="Garrity G."/>
            <person name="Hugenholtz P."/>
            <person name="Kyrpides N.C."/>
        </authorList>
    </citation>
    <scope>NUCLEOTIDE SEQUENCE [LARGE SCALE GENOMIC DNA]</scope>
    <source>
        <strain evidence="1 2">VKM Ac-2538</strain>
    </source>
</reference>
<proteinExistence type="predicted"/>
<dbReference type="EMBL" id="SLWM01000012">
    <property type="protein sequence ID" value="TCO18276.1"/>
    <property type="molecule type" value="Genomic_DNA"/>
</dbReference>
<accession>A0ABY2BET1</accession>
<name>A0ABY2BET1_9ACTN</name>
<organism evidence="1 2">
    <name type="scientific">Kribbella orskensis</name>
    <dbReference type="NCBI Taxonomy" id="2512216"/>
    <lineage>
        <taxon>Bacteria</taxon>
        <taxon>Bacillati</taxon>
        <taxon>Actinomycetota</taxon>
        <taxon>Actinomycetes</taxon>
        <taxon>Propionibacteriales</taxon>
        <taxon>Kribbellaceae</taxon>
        <taxon>Kribbella</taxon>
    </lineage>
</organism>
<gene>
    <name evidence="1" type="ORF">EV644_11216</name>
</gene>
<protein>
    <submittedName>
        <fullName evidence="1">Uncharacterized protein</fullName>
    </submittedName>
</protein>
<sequence>MGAWSFTTALPGSVGQRGFGGLEGHPGRPHPTWRLGWHHGGQVVCWVLVVVSGIVIPCRWWALCDGSPLGPAGYCRLPGR</sequence>